<evidence type="ECO:0000313" key="2">
    <source>
        <dbReference type="Proteomes" id="UP001164929"/>
    </source>
</evidence>
<organism evidence="1 2">
    <name type="scientific">Populus alba x Populus x berolinensis</name>
    <dbReference type="NCBI Taxonomy" id="444605"/>
    <lineage>
        <taxon>Eukaryota</taxon>
        <taxon>Viridiplantae</taxon>
        <taxon>Streptophyta</taxon>
        <taxon>Embryophyta</taxon>
        <taxon>Tracheophyta</taxon>
        <taxon>Spermatophyta</taxon>
        <taxon>Magnoliopsida</taxon>
        <taxon>eudicotyledons</taxon>
        <taxon>Gunneridae</taxon>
        <taxon>Pentapetalae</taxon>
        <taxon>rosids</taxon>
        <taxon>fabids</taxon>
        <taxon>Malpighiales</taxon>
        <taxon>Salicaceae</taxon>
        <taxon>Saliceae</taxon>
        <taxon>Populus</taxon>
    </lineage>
</organism>
<sequence>MMSEASLSDLLAIYKQAADPSLFHSLKYCKAASVGPCFQASSIDASRKTQKVSSHQEDVQYSQAAAHHTTCSGDLSTQKHRLPLKLRQAKLREPELIWTIRFEAQGKFIILVWLYADNRIWMSIVALIFREVKECSLRGQLIQFYQSRSPINHRERSNNGLRINLFSTYMKHGWE</sequence>
<dbReference type="Proteomes" id="UP001164929">
    <property type="component" value="Chromosome 6"/>
</dbReference>
<protein>
    <submittedName>
        <fullName evidence="1">Uncharacterized protein</fullName>
    </submittedName>
</protein>
<reference evidence="1" key="1">
    <citation type="journal article" date="2023" name="Mol. Ecol. Resour.">
        <title>Chromosome-level genome assembly of a triploid poplar Populus alba 'Berolinensis'.</title>
        <authorList>
            <person name="Chen S."/>
            <person name="Yu Y."/>
            <person name="Wang X."/>
            <person name="Wang S."/>
            <person name="Zhang T."/>
            <person name="Zhou Y."/>
            <person name="He R."/>
            <person name="Meng N."/>
            <person name="Wang Y."/>
            <person name="Liu W."/>
            <person name="Liu Z."/>
            <person name="Liu J."/>
            <person name="Guo Q."/>
            <person name="Huang H."/>
            <person name="Sederoff R.R."/>
            <person name="Wang G."/>
            <person name="Qu G."/>
            <person name="Chen S."/>
        </authorList>
    </citation>
    <scope>NUCLEOTIDE SEQUENCE</scope>
    <source>
        <strain evidence="1">SC-2020</strain>
    </source>
</reference>
<dbReference type="AlphaFoldDB" id="A0AAD6W247"/>
<name>A0AAD6W247_9ROSI</name>
<proteinExistence type="predicted"/>
<gene>
    <name evidence="1" type="ORF">NC653_018142</name>
</gene>
<accession>A0AAD6W247</accession>
<keyword evidence="2" id="KW-1185">Reference proteome</keyword>
<comment type="caution">
    <text evidence="1">The sequence shown here is derived from an EMBL/GenBank/DDBJ whole genome shotgun (WGS) entry which is preliminary data.</text>
</comment>
<evidence type="ECO:0000313" key="1">
    <source>
        <dbReference type="EMBL" id="KAJ6995599.1"/>
    </source>
</evidence>
<dbReference type="EMBL" id="JAQIZT010000006">
    <property type="protein sequence ID" value="KAJ6995599.1"/>
    <property type="molecule type" value="Genomic_DNA"/>
</dbReference>